<dbReference type="OrthoDB" id="9766708at2"/>
<keyword evidence="7" id="KW-0624">Polysaccharide degradation</keyword>
<dbReference type="GO" id="GO:0030245">
    <property type="term" value="P:cellulose catabolic process"/>
    <property type="evidence" value="ECO:0007669"/>
    <property type="project" value="UniProtKB-KW"/>
</dbReference>
<comment type="caution">
    <text evidence="8">The sequence shown here is derived from an EMBL/GenBank/DDBJ whole genome shotgun (WGS) entry which is preliminary data.</text>
</comment>
<comment type="catalytic activity">
    <reaction evidence="1">
        <text>Endohydrolysis of (1-&gt;4)-beta-D-glucosidic linkages in cellulose, lichenin and cereal beta-D-glucans.</text>
        <dbReference type="EC" id="3.2.1.4"/>
    </reaction>
</comment>
<evidence type="ECO:0000256" key="1">
    <source>
        <dbReference type="ARBA" id="ARBA00000966"/>
    </source>
</evidence>
<keyword evidence="9" id="KW-1185">Reference proteome</keyword>
<dbReference type="SUPFAM" id="SSF48208">
    <property type="entry name" value="Six-hairpin glycosidases"/>
    <property type="match status" value="1"/>
</dbReference>
<evidence type="ECO:0000256" key="5">
    <source>
        <dbReference type="ARBA" id="ARBA00023001"/>
    </source>
</evidence>
<protein>
    <recommendedName>
        <fullName evidence="3">cellulase</fullName>
        <ecNumber evidence="3">3.2.1.4</ecNumber>
    </recommendedName>
</protein>
<evidence type="ECO:0000256" key="3">
    <source>
        <dbReference type="ARBA" id="ARBA00012601"/>
    </source>
</evidence>
<dbReference type="Pfam" id="PF01270">
    <property type="entry name" value="Glyco_hydro_8"/>
    <property type="match status" value="1"/>
</dbReference>
<dbReference type="PROSITE" id="PS51318">
    <property type="entry name" value="TAT"/>
    <property type="match status" value="1"/>
</dbReference>
<dbReference type="Proteomes" id="UP000220246">
    <property type="component" value="Unassembled WGS sequence"/>
</dbReference>
<dbReference type="EC" id="3.2.1.4" evidence="3"/>
<evidence type="ECO:0000256" key="6">
    <source>
        <dbReference type="ARBA" id="ARBA00023295"/>
    </source>
</evidence>
<evidence type="ECO:0000256" key="4">
    <source>
        <dbReference type="ARBA" id="ARBA00022801"/>
    </source>
</evidence>
<name>A0A2A7UZB3_COMTR</name>
<dbReference type="STRING" id="1219032.GCA_001515545_02176"/>
<dbReference type="NCBIfam" id="NF008305">
    <property type="entry name" value="PRK11097.1"/>
    <property type="match status" value="1"/>
</dbReference>
<evidence type="ECO:0000313" key="9">
    <source>
        <dbReference type="Proteomes" id="UP000220246"/>
    </source>
</evidence>
<dbReference type="AlphaFoldDB" id="A0A2A7UZB3"/>
<dbReference type="Gene3D" id="1.50.10.10">
    <property type="match status" value="1"/>
</dbReference>
<dbReference type="InterPro" id="IPR008928">
    <property type="entry name" value="6-hairpin_glycosidase_sf"/>
</dbReference>
<organism evidence="8 9">
    <name type="scientific">Comamonas terrigena</name>
    <dbReference type="NCBI Taxonomy" id="32013"/>
    <lineage>
        <taxon>Bacteria</taxon>
        <taxon>Pseudomonadati</taxon>
        <taxon>Pseudomonadota</taxon>
        <taxon>Betaproteobacteria</taxon>
        <taxon>Burkholderiales</taxon>
        <taxon>Comamonadaceae</taxon>
        <taxon>Comamonas</taxon>
    </lineage>
</organism>
<evidence type="ECO:0000256" key="7">
    <source>
        <dbReference type="ARBA" id="ARBA00023326"/>
    </source>
</evidence>
<dbReference type="EMBL" id="PDEA01000001">
    <property type="protein sequence ID" value="PEH90630.1"/>
    <property type="molecule type" value="Genomic_DNA"/>
</dbReference>
<dbReference type="InterPro" id="IPR002037">
    <property type="entry name" value="Glyco_hydro_8"/>
</dbReference>
<evidence type="ECO:0000313" key="8">
    <source>
        <dbReference type="EMBL" id="PEH90630.1"/>
    </source>
</evidence>
<dbReference type="InterPro" id="IPR006311">
    <property type="entry name" value="TAT_signal"/>
</dbReference>
<evidence type="ECO:0000256" key="2">
    <source>
        <dbReference type="ARBA" id="ARBA00009209"/>
    </source>
</evidence>
<sequence>MHKPSHSLLHRRHWLQWVGASAALSAVPGSQAASSTAVEASWPRFAQQFMQADGRVVSDDGKLSLTYSEGQSYALFFALVANDRRRFDTLLHWTRDNLSQGDLGQHLPAWLWGRQDDGAWGVIDSNSASDADLWIAYTLLQAGRLWRYRPYTAQGRTLAALIWQKEVAQLPGLGPSLLPGAQGFVQQPGQRWRLNPSYLPLQVLQALALEMQEPGWQQLADASLDLLVRSAPAGISPDWTLYDSQLGFLTDETDTEAQGRGGYNAIRTYLWAGMLHPQAPGRAQLLRTLAPMAAIVERDQAPPEYIHPRTLEISGPGPSGFSAAMMPFLQAQGASRALDAQRQRLQAQPLRPTAYYEQCLALFGQGWMRKDYAFTPQGQLQLPWYKA</sequence>
<proteinExistence type="inferred from homology"/>
<keyword evidence="4" id="KW-0378">Hydrolase</keyword>
<dbReference type="PRINTS" id="PR00735">
    <property type="entry name" value="GLHYDRLASE8"/>
</dbReference>
<dbReference type="RefSeq" id="WP_066537503.1">
    <property type="nucleotide sequence ID" value="NZ_PDEA01000001.1"/>
</dbReference>
<keyword evidence="7" id="KW-0119">Carbohydrate metabolism</keyword>
<gene>
    <name evidence="8" type="ORF">CRM82_20325</name>
</gene>
<dbReference type="GO" id="GO:0008810">
    <property type="term" value="F:cellulase activity"/>
    <property type="evidence" value="ECO:0007669"/>
    <property type="project" value="UniProtKB-EC"/>
</dbReference>
<keyword evidence="5" id="KW-0136">Cellulose degradation</keyword>
<reference evidence="9" key="1">
    <citation type="submission" date="2017-09" db="EMBL/GenBank/DDBJ databases">
        <title>FDA dAtabase for Regulatory Grade micrObial Sequences (FDA-ARGOS): Supporting development and validation of Infectious Disease Dx tests.</title>
        <authorList>
            <person name="Minogue T."/>
            <person name="Wolcott M."/>
            <person name="Wasieloski L."/>
            <person name="Aguilar W."/>
            <person name="Moore D."/>
            <person name="Tallon L."/>
            <person name="Sadzewicz L."/>
            <person name="Ott S."/>
            <person name="Zhao X."/>
            <person name="Nagaraj S."/>
            <person name="Vavikolanu K."/>
            <person name="Aluvathingal J."/>
            <person name="Nadendla S."/>
            <person name="Sichtig H."/>
        </authorList>
    </citation>
    <scope>NUCLEOTIDE SEQUENCE [LARGE SCALE GENOMIC DNA]</scope>
    <source>
        <strain evidence="9">FDAARGOS_394</strain>
    </source>
</reference>
<comment type="similarity">
    <text evidence="2">Belongs to the glycosyl hydrolase 8 (cellulase D) family.</text>
</comment>
<accession>A0A2A7UZB3</accession>
<dbReference type="InterPro" id="IPR012341">
    <property type="entry name" value="6hp_glycosidase-like_sf"/>
</dbReference>
<dbReference type="GeneID" id="80802982"/>
<keyword evidence="6" id="KW-0326">Glycosidase</keyword>